<dbReference type="InParanoid" id="A0A1M7EJJ9"/>
<organism evidence="1 3">
    <name type="scientific">Vreelandella subglaciescola</name>
    <dbReference type="NCBI Taxonomy" id="29571"/>
    <lineage>
        <taxon>Bacteria</taxon>
        <taxon>Pseudomonadati</taxon>
        <taxon>Pseudomonadota</taxon>
        <taxon>Gammaproteobacteria</taxon>
        <taxon>Oceanospirillales</taxon>
        <taxon>Halomonadaceae</taxon>
        <taxon>Vreelandella</taxon>
    </lineage>
</organism>
<proteinExistence type="predicted"/>
<gene>
    <name evidence="1" type="ORF">SAMN05878437_0259</name>
    <name evidence="2" type="ORF">SAMN05878437_1394</name>
</gene>
<dbReference type="Proteomes" id="UP000190911">
    <property type="component" value="Chromosome I"/>
</dbReference>
<dbReference type="AlphaFoldDB" id="A0A1M7EJJ9"/>
<keyword evidence="3" id="KW-1185">Reference proteome</keyword>
<accession>A0A1M7EJJ9</accession>
<sequence>MDTTLHCLKVKICRKIHFLFCDKLVRPQLTPNDIILSSKTATSRIMAGINGILCHIRKNKKIDFNQPHNPKVIGSNPVPATTISRGRSVTYWSAFFVACVPSPKVIGSLLFHTGGPRYHYLKRQISYLLVCLFCCVCA</sequence>
<dbReference type="EMBL" id="LT670847">
    <property type="protein sequence ID" value="SHL91853.1"/>
    <property type="molecule type" value="Genomic_DNA"/>
</dbReference>
<dbReference type="EMBL" id="LT670847">
    <property type="protein sequence ID" value="SHM13317.1"/>
    <property type="molecule type" value="Genomic_DNA"/>
</dbReference>
<reference evidence="1 3" key="1">
    <citation type="submission" date="2016-11" db="EMBL/GenBank/DDBJ databases">
        <authorList>
            <person name="Jaros S."/>
            <person name="Januszkiewicz K."/>
            <person name="Wedrychowicz H."/>
        </authorList>
    </citation>
    <scope>NUCLEOTIDE SEQUENCE [LARGE SCALE GENOMIC DNA]</scope>
    <source>
        <strain evidence="1 3">ACAM 12</strain>
    </source>
</reference>
<evidence type="ECO:0000313" key="1">
    <source>
        <dbReference type="EMBL" id="SHL91853.1"/>
    </source>
</evidence>
<name>A0A1M7EJJ9_9GAMM</name>
<protein>
    <submittedName>
        <fullName evidence="1">Uncharacterized protein</fullName>
    </submittedName>
</protein>
<evidence type="ECO:0000313" key="3">
    <source>
        <dbReference type="Proteomes" id="UP000190911"/>
    </source>
</evidence>
<evidence type="ECO:0000313" key="2">
    <source>
        <dbReference type="EMBL" id="SHM13317.1"/>
    </source>
</evidence>